<gene>
    <name evidence="1" type="ORF">S03H2_04686</name>
</gene>
<evidence type="ECO:0000313" key="1">
    <source>
        <dbReference type="EMBL" id="GAH21792.1"/>
    </source>
</evidence>
<dbReference type="EMBL" id="BARU01001885">
    <property type="protein sequence ID" value="GAH21792.1"/>
    <property type="molecule type" value="Genomic_DNA"/>
</dbReference>
<name>X1DNL8_9ZZZZ</name>
<dbReference type="AlphaFoldDB" id="X1DNL8"/>
<organism evidence="1">
    <name type="scientific">marine sediment metagenome</name>
    <dbReference type="NCBI Taxonomy" id="412755"/>
    <lineage>
        <taxon>unclassified sequences</taxon>
        <taxon>metagenomes</taxon>
        <taxon>ecological metagenomes</taxon>
    </lineage>
</organism>
<comment type="caution">
    <text evidence="1">The sequence shown here is derived from an EMBL/GenBank/DDBJ whole genome shotgun (WGS) entry which is preliminary data.</text>
</comment>
<sequence length="122" mass="14223">MAILIVVAANQQSQQNMHKIFKRDAPDLVLGKPASNIFLMKNNGRALKYAWAVKERNPFYVDVFLAEELHEWQIPEPVRRAADWKKKQGFGRYPASEETLRKEGLPSQEELEKIELQVRNLY</sequence>
<accession>X1DNL8</accession>
<protein>
    <submittedName>
        <fullName evidence="1">Uncharacterized protein</fullName>
    </submittedName>
</protein>
<reference evidence="1" key="1">
    <citation type="journal article" date="2014" name="Front. Microbiol.">
        <title>High frequency of phylogenetically diverse reductive dehalogenase-homologous genes in deep subseafloor sedimentary metagenomes.</title>
        <authorList>
            <person name="Kawai M."/>
            <person name="Futagami T."/>
            <person name="Toyoda A."/>
            <person name="Takaki Y."/>
            <person name="Nishi S."/>
            <person name="Hori S."/>
            <person name="Arai W."/>
            <person name="Tsubouchi T."/>
            <person name="Morono Y."/>
            <person name="Uchiyama I."/>
            <person name="Ito T."/>
            <person name="Fujiyama A."/>
            <person name="Inagaki F."/>
            <person name="Takami H."/>
        </authorList>
    </citation>
    <scope>NUCLEOTIDE SEQUENCE</scope>
    <source>
        <strain evidence="1">Expedition CK06-06</strain>
    </source>
</reference>
<proteinExistence type="predicted"/>